<evidence type="ECO:0000256" key="6">
    <source>
        <dbReference type="PIRSR" id="PIRSR602129-50"/>
    </source>
</evidence>
<dbReference type="PRINTS" id="PR00800">
    <property type="entry name" value="YHDCRBOXLASE"/>
</dbReference>
<dbReference type="Gene3D" id="3.40.640.10">
    <property type="entry name" value="Type I PLP-dependent aspartate aminotransferase-like (Major domain)"/>
    <property type="match status" value="2"/>
</dbReference>
<dbReference type="InterPro" id="IPR010977">
    <property type="entry name" value="Aromatic_deC"/>
</dbReference>
<dbReference type="SUPFAM" id="SSF53383">
    <property type="entry name" value="PLP-dependent transferases"/>
    <property type="match status" value="2"/>
</dbReference>
<comment type="similarity">
    <text evidence="2">Belongs to the group II decarboxylase family.</text>
</comment>
<dbReference type="Gene3D" id="3.90.1150.10">
    <property type="entry name" value="Aspartate Aminotransferase, domain 1"/>
    <property type="match status" value="2"/>
</dbReference>
<dbReference type="PANTHER" id="PTHR11999:SF70">
    <property type="entry name" value="MIP05841P"/>
    <property type="match status" value="1"/>
</dbReference>
<evidence type="ECO:0000256" key="1">
    <source>
        <dbReference type="ARBA" id="ARBA00001933"/>
    </source>
</evidence>
<dbReference type="GO" id="GO:0016831">
    <property type="term" value="F:carboxy-lyase activity"/>
    <property type="evidence" value="ECO:0007669"/>
    <property type="project" value="UniProtKB-KW"/>
</dbReference>
<organism>
    <name type="scientific">Branchiostoma floridae</name>
    <name type="common">Florida lancelet</name>
    <name type="synonym">Amphioxus</name>
    <dbReference type="NCBI Taxonomy" id="7739"/>
    <lineage>
        <taxon>Eukaryota</taxon>
        <taxon>Metazoa</taxon>
        <taxon>Chordata</taxon>
        <taxon>Cephalochordata</taxon>
        <taxon>Leptocardii</taxon>
        <taxon>Amphioxiformes</taxon>
        <taxon>Branchiostomatidae</taxon>
        <taxon>Branchiostoma</taxon>
    </lineage>
</organism>
<feature type="modified residue" description="N6-(pyridoxal phosphate)lysine" evidence="6">
    <location>
        <position position="707"/>
    </location>
</feature>
<gene>
    <name evidence="7" type="ORF">BRAFLDRAFT_89307</name>
</gene>
<comment type="cofactor">
    <cofactor evidence="1 6">
        <name>pyridoxal 5'-phosphate</name>
        <dbReference type="ChEBI" id="CHEBI:597326"/>
    </cofactor>
</comment>
<keyword evidence="4 6" id="KW-0663">Pyridoxal phosphate</keyword>
<name>C3Y5S8_BRAFL</name>
<dbReference type="InterPro" id="IPR002129">
    <property type="entry name" value="PyrdxlP-dep_de-COase"/>
</dbReference>
<evidence type="ECO:0000256" key="2">
    <source>
        <dbReference type="ARBA" id="ARBA00009533"/>
    </source>
</evidence>
<dbReference type="EMBL" id="GG666487">
    <property type="protein sequence ID" value="EEN64325.1"/>
    <property type="molecule type" value="Genomic_DNA"/>
</dbReference>
<keyword evidence="5" id="KW-0456">Lyase</keyword>
<dbReference type="InterPro" id="IPR015422">
    <property type="entry name" value="PyrdxlP-dep_Trfase_small"/>
</dbReference>
<evidence type="ECO:0000256" key="3">
    <source>
        <dbReference type="ARBA" id="ARBA00022793"/>
    </source>
</evidence>
<accession>C3Y5S8</accession>
<proteinExistence type="inferred from homology"/>
<sequence length="893" mass="98272">MNDNVVIIYWTISSTHLVVKDFKDRLVSAGVNNGHPTFFGFINAGGGTYPASLGAFVPAALATYSGHAGNISSGGSLATLTALAVARDSRELKAADFHRCVVYCSEFTHYAVQKGLRAVGMREAILRNTPVDKALKMTAAALERQINEDKEAGLLPFLVVATVGTTLTGSVDPVNDIADVCDRHQLWLHVDAAYGGFFALCDEVKQLFVGVERSDSIVVNPHKGLFTSGGVGVLVVKDGEKLQQCCSLEQTFHFFKGHSIFSAENVSPSELSFELTRPFRGAQMWLPLKVFGVGVFRTALEEKLLLARYFHRKLKETGEFELPLEPELSVVVFRATAPPGVDINNFNQQLLDDLISDGKIFITPAVFSDQYYLRVCVLCFKTHIEHIDMCFSLIAMAGANHNLRQRLADLKAKTSVLEVQEVDRDAMTKKTVQLINAYDDNVTKLTYGPIKMLDKGSLETRDDISENPVDFDSVMQDLNDRLVRAGVIPGHPMFLGFIPSGHGTYPAALGGFLPAAFTTYSVVHLESPAAVQMENRLIKWVADLFGYPAGHAGNISSGGSLATLTALAVARDSRELKATDFHRCVVYCSEFTHYAVQKGLRAVGMREAILRNTPVDKALKMTAAALQRQINEDKKAGLLPFLVVATVGTTLTGSVDPVNDIADVCDRHQLWLHVDAAYGGFFALCDEMKQLFCGVERSDSIVVNPHKGLFLPSGVGVLVVKDGKKLQQCCFSEQTSSVFKGMQFFSADHLSPCELSFELTRSFRGAQMWLPLKMFGVGVFRAALEEKLLLARYFYGKLKETGEFELPLEPELSVVVFRATAPPGADINNFNQQLLNDLVSDGKIFMTPAELYGQFYLRVCVLCFRTHIEHIELCLALIREKRGHLWGSFQSNA</sequence>
<evidence type="ECO:0000313" key="7">
    <source>
        <dbReference type="EMBL" id="EEN64325.1"/>
    </source>
</evidence>
<dbReference type="GO" id="GO:0030170">
    <property type="term" value="F:pyridoxal phosphate binding"/>
    <property type="evidence" value="ECO:0007669"/>
    <property type="project" value="InterPro"/>
</dbReference>
<evidence type="ECO:0000256" key="5">
    <source>
        <dbReference type="ARBA" id="ARBA00023239"/>
    </source>
</evidence>
<dbReference type="GO" id="GO:0006520">
    <property type="term" value="P:amino acid metabolic process"/>
    <property type="evidence" value="ECO:0007669"/>
    <property type="project" value="InterPro"/>
</dbReference>
<evidence type="ECO:0000256" key="4">
    <source>
        <dbReference type="ARBA" id="ARBA00022898"/>
    </source>
</evidence>
<dbReference type="InterPro" id="IPR015424">
    <property type="entry name" value="PyrdxlP-dep_Trfase"/>
</dbReference>
<dbReference type="InterPro" id="IPR015421">
    <property type="entry name" value="PyrdxlP-dep_Trfase_major"/>
</dbReference>
<dbReference type="Pfam" id="PF00282">
    <property type="entry name" value="Pyridoxal_deC"/>
    <property type="match status" value="2"/>
</dbReference>
<dbReference type="GO" id="GO:0019752">
    <property type="term" value="P:carboxylic acid metabolic process"/>
    <property type="evidence" value="ECO:0007669"/>
    <property type="project" value="InterPro"/>
</dbReference>
<dbReference type="eggNOG" id="KOG0628">
    <property type="taxonomic scope" value="Eukaryota"/>
</dbReference>
<dbReference type="PANTHER" id="PTHR11999">
    <property type="entry name" value="GROUP II PYRIDOXAL-5-PHOSPHATE DECARBOXYLASE"/>
    <property type="match status" value="1"/>
</dbReference>
<dbReference type="InParanoid" id="C3Y5S8"/>
<dbReference type="GO" id="GO:0042423">
    <property type="term" value="P:catecholamine biosynthetic process"/>
    <property type="evidence" value="ECO:0007669"/>
    <property type="project" value="UniProtKB-KW"/>
</dbReference>
<dbReference type="AlphaFoldDB" id="C3Y5S8"/>
<keyword evidence="3" id="KW-0210">Decarboxylase</keyword>
<protein>
    <submittedName>
        <fullName evidence="7">Uncharacterized protein</fullName>
    </submittedName>
</protein>
<dbReference type="STRING" id="7739.C3Y5S8"/>
<reference evidence="7" key="1">
    <citation type="journal article" date="2008" name="Nature">
        <title>The amphioxus genome and the evolution of the chordate karyotype.</title>
        <authorList>
            <consortium name="US DOE Joint Genome Institute (JGI-PGF)"/>
            <person name="Putnam N.H."/>
            <person name="Butts T."/>
            <person name="Ferrier D.E.K."/>
            <person name="Furlong R.F."/>
            <person name="Hellsten U."/>
            <person name="Kawashima T."/>
            <person name="Robinson-Rechavi M."/>
            <person name="Shoguchi E."/>
            <person name="Terry A."/>
            <person name="Yu J.-K."/>
            <person name="Benito-Gutierrez E.L."/>
            <person name="Dubchak I."/>
            <person name="Garcia-Fernandez J."/>
            <person name="Gibson-Brown J.J."/>
            <person name="Grigoriev I.V."/>
            <person name="Horton A.C."/>
            <person name="de Jong P.J."/>
            <person name="Jurka J."/>
            <person name="Kapitonov V.V."/>
            <person name="Kohara Y."/>
            <person name="Kuroki Y."/>
            <person name="Lindquist E."/>
            <person name="Lucas S."/>
            <person name="Osoegawa K."/>
            <person name="Pennacchio L.A."/>
            <person name="Salamov A.A."/>
            <person name="Satou Y."/>
            <person name="Sauka-Spengler T."/>
            <person name="Schmutz J."/>
            <person name="Shin-I T."/>
            <person name="Toyoda A."/>
            <person name="Bronner-Fraser M."/>
            <person name="Fujiyama A."/>
            <person name="Holland L.Z."/>
            <person name="Holland P.W.H."/>
            <person name="Satoh N."/>
            <person name="Rokhsar D.S."/>
        </authorList>
    </citation>
    <scope>NUCLEOTIDE SEQUENCE [LARGE SCALE GENOMIC DNA]</scope>
    <source>
        <strain evidence="7">S238N-H82</strain>
        <tissue evidence="7">Testes</tissue>
    </source>
</reference>